<dbReference type="PANTHER" id="PTHR34047">
    <property type="entry name" value="NUCLEAR INTRON MATURASE 1, MITOCHONDRIAL-RELATED"/>
    <property type="match status" value="1"/>
</dbReference>
<reference evidence="3" key="1">
    <citation type="submission" date="2021-06" db="EMBL/GenBank/DDBJ databases">
        <title>Collection of gut derived symbiotic bacterial strains cultured from healthy donors.</title>
        <authorList>
            <person name="Lin H."/>
            <person name="Littmann E."/>
            <person name="Pamer E.G."/>
        </authorList>
    </citation>
    <scope>NUCLEOTIDE SEQUENCE</scope>
    <source>
        <strain evidence="3">MSK.21.74</strain>
    </source>
</reference>
<dbReference type="PROSITE" id="PS50878">
    <property type="entry name" value="RT_POL"/>
    <property type="match status" value="1"/>
</dbReference>
<dbReference type="AlphaFoldDB" id="A0AAW4MUF4"/>
<gene>
    <name evidence="3" type="ORF">KSW82_00150</name>
</gene>
<dbReference type="InterPro" id="IPR000477">
    <property type="entry name" value="RT_dom"/>
</dbReference>
<evidence type="ECO:0000313" key="3">
    <source>
        <dbReference type="EMBL" id="MBV3386162.1"/>
    </source>
</evidence>
<keyword evidence="3" id="KW-0808">Transferase</keyword>
<comment type="similarity">
    <text evidence="1">Belongs to the bacterial reverse transcriptase family.</text>
</comment>
<sequence>MKRIGNVWDDFCSVDLIKTAIRNAAKGKRKYRKVRKVLANIDDYAEQLHKLLVNEMFTPSPYTCDIMKTEYGKEREIFKLPFFPDRVVQHCISLVLRDRWTKSFTSDSYACLVGRGINCKQKRYNLNHKLKRAIESYPPGVRLYALQMDMRKCYPTVDNKLLAEINRKYCKDEKMLALLDMLNFNEGSKGLPIGNFLSQLWINIVLTLLDRYIKEVLKADDYFRYMDDMVLISDDKHKLHEWKWRIMNFVFYVLHQEINGKRQVYPIGESRAERGIDFAGYVYRRGFTLVRKRIKQSFARKRRCRLSVPSYIGIVEHCDGKNLIRKLTEGNNMAFSDLGRKIERPFEGDNIKIDQVVDRPIELLDFEVRPSEKKAGTDYVKLQIRFEGRKRFIGGGYQFLADFLKTLPPARELKKLPLGQGLPQHTVIRNKRGYYFDGTIDE</sequence>
<organism evidence="3 4">
    <name type="scientific">Segatella copri</name>
    <dbReference type="NCBI Taxonomy" id="165179"/>
    <lineage>
        <taxon>Bacteria</taxon>
        <taxon>Pseudomonadati</taxon>
        <taxon>Bacteroidota</taxon>
        <taxon>Bacteroidia</taxon>
        <taxon>Bacteroidales</taxon>
        <taxon>Prevotellaceae</taxon>
        <taxon>Segatella</taxon>
    </lineage>
</organism>
<name>A0AAW4MUF4_9BACT</name>
<dbReference type="CDD" id="cd01646">
    <property type="entry name" value="RT_Bac_retron_I"/>
    <property type="match status" value="1"/>
</dbReference>
<evidence type="ECO:0000313" key="4">
    <source>
        <dbReference type="Proteomes" id="UP001196765"/>
    </source>
</evidence>
<comment type="caution">
    <text evidence="3">The sequence shown here is derived from an EMBL/GenBank/DDBJ whole genome shotgun (WGS) entry which is preliminary data.</text>
</comment>
<dbReference type="Proteomes" id="UP001196765">
    <property type="component" value="Unassembled WGS sequence"/>
</dbReference>
<dbReference type="PANTHER" id="PTHR34047:SF8">
    <property type="entry name" value="PROTEIN YKFC"/>
    <property type="match status" value="1"/>
</dbReference>
<keyword evidence="3" id="KW-0548">Nucleotidyltransferase</keyword>
<dbReference type="InterPro" id="IPR051083">
    <property type="entry name" value="GrpII_Intron_Splice-Mob/Def"/>
</dbReference>
<feature type="domain" description="Reverse transcriptase" evidence="2">
    <location>
        <begin position="1"/>
        <end position="283"/>
    </location>
</feature>
<evidence type="ECO:0000256" key="1">
    <source>
        <dbReference type="ARBA" id="ARBA00034120"/>
    </source>
</evidence>
<keyword evidence="3" id="KW-0695">RNA-directed DNA polymerase</keyword>
<protein>
    <submittedName>
        <fullName evidence="3">RNA-directed DNA polymerase</fullName>
    </submittedName>
</protein>
<dbReference type="GO" id="GO:0003964">
    <property type="term" value="F:RNA-directed DNA polymerase activity"/>
    <property type="evidence" value="ECO:0007669"/>
    <property type="project" value="UniProtKB-KW"/>
</dbReference>
<dbReference type="EMBL" id="JAHOEI010000001">
    <property type="protein sequence ID" value="MBV3386162.1"/>
    <property type="molecule type" value="Genomic_DNA"/>
</dbReference>
<evidence type="ECO:0000259" key="2">
    <source>
        <dbReference type="PROSITE" id="PS50878"/>
    </source>
</evidence>
<accession>A0AAW4MUF4</accession>
<proteinExistence type="inferred from homology"/>
<dbReference type="RefSeq" id="WP_217743681.1">
    <property type="nucleotide sequence ID" value="NZ_JAHOEI010000001.1"/>
</dbReference>